<comment type="caution">
    <text evidence="3">The sequence shown here is derived from an EMBL/GenBank/DDBJ whole genome shotgun (WGS) entry which is preliminary data.</text>
</comment>
<dbReference type="SUPFAM" id="SSF54909">
    <property type="entry name" value="Dimeric alpha+beta barrel"/>
    <property type="match status" value="1"/>
</dbReference>
<dbReference type="PANTHER" id="PTHR35174:SF3">
    <property type="entry name" value="BLL7171 PROTEIN"/>
    <property type="match status" value="1"/>
</dbReference>
<sequence>MKYLALLAYEPTVWDEASEETRQAYHQAHLDFHKAVAERATLLAGEALADVDAATTMRHVDGQVALTDGPFAETVEQIGGFYLVDAPDLDVMTDLCALLPTAYAIEIRPVVTIEGFES</sequence>
<dbReference type="PANTHER" id="PTHR35174">
    <property type="entry name" value="BLL7171 PROTEIN-RELATED"/>
    <property type="match status" value="1"/>
</dbReference>
<comment type="similarity">
    <text evidence="1">Belongs to the YciI family.</text>
</comment>
<keyword evidence="4" id="KW-1185">Reference proteome</keyword>
<proteinExistence type="inferred from homology"/>
<evidence type="ECO:0000256" key="1">
    <source>
        <dbReference type="ARBA" id="ARBA00007689"/>
    </source>
</evidence>
<dbReference type="InterPro" id="IPR005545">
    <property type="entry name" value="YCII"/>
</dbReference>
<evidence type="ECO:0000259" key="2">
    <source>
        <dbReference type="Pfam" id="PF03795"/>
    </source>
</evidence>
<dbReference type="Gene3D" id="3.30.70.1060">
    <property type="entry name" value="Dimeric alpha+beta barrel"/>
    <property type="match status" value="1"/>
</dbReference>
<dbReference type="RefSeq" id="WP_236090990.1">
    <property type="nucleotide sequence ID" value="NZ_JAKGSG010000055.1"/>
</dbReference>
<dbReference type="Pfam" id="PF03795">
    <property type="entry name" value="YCII"/>
    <property type="match status" value="1"/>
</dbReference>
<name>A0AA41QJ43_9MICO</name>
<evidence type="ECO:0000313" key="4">
    <source>
        <dbReference type="Proteomes" id="UP001165405"/>
    </source>
</evidence>
<reference evidence="3" key="1">
    <citation type="submission" date="2022-01" db="EMBL/GenBank/DDBJ databases">
        <title>Antribacter sp. nov., isolated from Guizhou of China.</title>
        <authorList>
            <person name="Chengliang C."/>
            <person name="Ya Z."/>
        </authorList>
    </citation>
    <scope>NUCLEOTIDE SEQUENCE</scope>
    <source>
        <strain evidence="3">KLBMP 9083</strain>
    </source>
</reference>
<evidence type="ECO:0000313" key="3">
    <source>
        <dbReference type="EMBL" id="MCF4123177.1"/>
    </source>
</evidence>
<dbReference type="Proteomes" id="UP001165405">
    <property type="component" value="Unassembled WGS sequence"/>
</dbReference>
<feature type="domain" description="YCII-related" evidence="2">
    <location>
        <begin position="1"/>
        <end position="111"/>
    </location>
</feature>
<accession>A0AA41QJ43</accession>
<gene>
    <name evidence="3" type="ORF">L1785_19575</name>
</gene>
<dbReference type="AlphaFoldDB" id="A0AA41QJ43"/>
<protein>
    <submittedName>
        <fullName evidence="3">YciI family protein</fullName>
    </submittedName>
</protein>
<dbReference type="EMBL" id="JAKGSG010000055">
    <property type="protein sequence ID" value="MCF4123177.1"/>
    <property type="molecule type" value="Genomic_DNA"/>
</dbReference>
<organism evidence="3 4">
    <name type="scientific">Antribacter soli</name>
    <dbReference type="NCBI Taxonomy" id="2910976"/>
    <lineage>
        <taxon>Bacteria</taxon>
        <taxon>Bacillati</taxon>
        <taxon>Actinomycetota</taxon>
        <taxon>Actinomycetes</taxon>
        <taxon>Micrococcales</taxon>
        <taxon>Promicromonosporaceae</taxon>
        <taxon>Antribacter</taxon>
    </lineage>
</organism>
<dbReference type="InterPro" id="IPR011008">
    <property type="entry name" value="Dimeric_a/b-barrel"/>
</dbReference>